<accession>A0A6L2MB76</accession>
<sequence length="91" mass="10638">MSINHEKYTLVIVDEYSRYPPDKFIHKDDPSRQYQANFDISYYFIPHDRSLIELTHGKHVPDVMTLNEPDLPHNEDAEGSPDLINTKGTHE</sequence>
<comment type="caution">
    <text evidence="2">The sequence shown here is derived from an EMBL/GenBank/DDBJ whole genome shotgun (WGS) entry which is preliminary data.</text>
</comment>
<feature type="region of interest" description="Disordered" evidence="1">
    <location>
        <begin position="63"/>
        <end position="91"/>
    </location>
</feature>
<dbReference type="EMBL" id="BKCJ010006026">
    <property type="protein sequence ID" value="GEU69942.1"/>
    <property type="molecule type" value="Genomic_DNA"/>
</dbReference>
<name>A0A6L2MB76_TANCI</name>
<protein>
    <submittedName>
        <fullName evidence="2">Uncharacterized protein</fullName>
    </submittedName>
</protein>
<proteinExistence type="predicted"/>
<evidence type="ECO:0000256" key="1">
    <source>
        <dbReference type="SAM" id="MobiDB-lite"/>
    </source>
</evidence>
<evidence type="ECO:0000313" key="2">
    <source>
        <dbReference type="EMBL" id="GEU69942.1"/>
    </source>
</evidence>
<dbReference type="AlphaFoldDB" id="A0A6L2MB76"/>
<organism evidence="2">
    <name type="scientific">Tanacetum cinerariifolium</name>
    <name type="common">Dalmatian daisy</name>
    <name type="synonym">Chrysanthemum cinerariifolium</name>
    <dbReference type="NCBI Taxonomy" id="118510"/>
    <lineage>
        <taxon>Eukaryota</taxon>
        <taxon>Viridiplantae</taxon>
        <taxon>Streptophyta</taxon>
        <taxon>Embryophyta</taxon>
        <taxon>Tracheophyta</taxon>
        <taxon>Spermatophyta</taxon>
        <taxon>Magnoliopsida</taxon>
        <taxon>eudicotyledons</taxon>
        <taxon>Gunneridae</taxon>
        <taxon>Pentapetalae</taxon>
        <taxon>asterids</taxon>
        <taxon>campanulids</taxon>
        <taxon>Asterales</taxon>
        <taxon>Asteraceae</taxon>
        <taxon>Asteroideae</taxon>
        <taxon>Anthemideae</taxon>
        <taxon>Anthemidinae</taxon>
        <taxon>Tanacetum</taxon>
    </lineage>
</organism>
<gene>
    <name evidence="2" type="ORF">Tci_041920</name>
</gene>
<reference evidence="2" key="1">
    <citation type="journal article" date="2019" name="Sci. Rep.">
        <title>Draft genome of Tanacetum cinerariifolium, the natural source of mosquito coil.</title>
        <authorList>
            <person name="Yamashiro T."/>
            <person name="Shiraishi A."/>
            <person name="Satake H."/>
            <person name="Nakayama K."/>
        </authorList>
    </citation>
    <scope>NUCLEOTIDE SEQUENCE</scope>
</reference>